<accession>A0A9P7W5X4</accession>
<dbReference type="GeneID" id="66113049"/>
<dbReference type="Proteomes" id="UP000812287">
    <property type="component" value="Unassembled WGS sequence"/>
</dbReference>
<evidence type="ECO:0000313" key="2">
    <source>
        <dbReference type="EMBL" id="KAG7452804.1"/>
    </source>
</evidence>
<evidence type="ECO:0000256" key="1">
    <source>
        <dbReference type="SAM" id="MobiDB-lite"/>
    </source>
</evidence>
<dbReference type="AlphaFoldDB" id="A0A9P7W5X4"/>
<sequence>MNKEQQFSVLGPDDRPETLGAPKLRSLSGSRFFLVALTKQNSGHVYRYTIISVKKHLPSGETIVQDSEQYGHYKAVFQYYSPLTRLLRKITGTKVSLFSTTVARIGRFDSVIKVSSNSPTSLLSSLYGRRRFSISSLCNPRPYACPVTHSGHFRPTIVVSPCEYPVIVCFNGGKDDLHAASSRVWIWDTTRLLPDPESTPSPSLSSRGMDRPSSTNNNTDLAVAAVNDDLALRTLDSSKVWNCPQISIAELGGVEIRPLFVCWRVCVSSEGVLCQLTNALGSGSCSSFPDDRLFPAIRSTNMSLGSSDPALTAVNSISEDPLL</sequence>
<organism evidence="2 3">
    <name type="scientific">Guyanagaster necrorhizus</name>
    <dbReference type="NCBI Taxonomy" id="856835"/>
    <lineage>
        <taxon>Eukaryota</taxon>
        <taxon>Fungi</taxon>
        <taxon>Dikarya</taxon>
        <taxon>Basidiomycota</taxon>
        <taxon>Agaricomycotina</taxon>
        <taxon>Agaricomycetes</taxon>
        <taxon>Agaricomycetidae</taxon>
        <taxon>Agaricales</taxon>
        <taxon>Marasmiineae</taxon>
        <taxon>Physalacriaceae</taxon>
        <taxon>Guyanagaster</taxon>
    </lineage>
</organism>
<gene>
    <name evidence="2" type="ORF">BT62DRAFT_998826</name>
</gene>
<proteinExistence type="predicted"/>
<feature type="region of interest" description="Disordered" evidence="1">
    <location>
        <begin position="195"/>
        <end position="217"/>
    </location>
</feature>
<name>A0A9P7W5X4_9AGAR</name>
<evidence type="ECO:0000313" key="3">
    <source>
        <dbReference type="Proteomes" id="UP000812287"/>
    </source>
</evidence>
<dbReference type="RefSeq" id="XP_043046304.1">
    <property type="nucleotide sequence ID" value="XM_043190752.1"/>
</dbReference>
<reference evidence="2" key="1">
    <citation type="submission" date="2020-11" db="EMBL/GenBank/DDBJ databases">
        <title>Adaptations for nitrogen fixation in a non-lichenized fungal sporocarp promotes dispersal by wood-feeding termites.</title>
        <authorList>
            <consortium name="DOE Joint Genome Institute"/>
            <person name="Koch R.A."/>
            <person name="Yoon G."/>
            <person name="Arayal U."/>
            <person name="Lail K."/>
            <person name="Amirebrahimi M."/>
            <person name="Labutti K."/>
            <person name="Lipzen A."/>
            <person name="Riley R."/>
            <person name="Barry K."/>
            <person name="Henrissat B."/>
            <person name="Grigoriev I.V."/>
            <person name="Herr J.R."/>
            <person name="Aime M.C."/>
        </authorList>
    </citation>
    <scope>NUCLEOTIDE SEQUENCE</scope>
    <source>
        <strain evidence="2">MCA 3950</strain>
    </source>
</reference>
<protein>
    <submittedName>
        <fullName evidence="2">Uncharacterized protein</fullName>
    </submittedName>
</protein>
<comment type="caution">
    <text evidence="2">The sequence shown here is derived from an EMBL/GenBank/DDBJ whole genome shotgun (WGS) entry which is preliminary data.</text>
</comment>
<keyword evidence="3" id="KW-1185">Reference proteome</keyword>
<dbReference type="EMBL" id="MU250523">
    <property type="protein sequence ID" value="KAG7452804.1"/>
    <property type="molecule type" value="Genomic_DNA"/>
</dbReference>